<feature type="compositionally biased region" description="Basic and acidic residues" evidence="1">
    <location>
        <begin position="570"/>
        <end position="582"/>
    </location>
</feature>
<dbReference type="Proteomes" id="UP000828390">
    <property type="component" value="Unassembled WGS sequence"/>
</dbReference>
<feature type="compositionally biased region" description="Polar residues" evidence="1">
    <location>
        <begin position="22"/>
        <end position="39"/>
    </location>
</feature>
<feature type="compositionally biased region" description="Basic and acidic residues" evidence="1">
    <location>
        <begin position="649"/>
        <end position="661"/>
    </location>
</feature>
<accession>A0A9D4L1T4</accession>
<dbReference type="EMBL" id="JAIWYP010000003">
    <property type="protein sequence ID" value="KAH3849162.1"/>
    <property type="molecule type" value="Genomic_DNA"/>
</dbReference>
<feature type="compositionally biased region" description="Acidic residues" evidence="1">
    <location>
        <begin position="301"/>
        <end position="311"/>
    </location>
</feature>
<feature type="compositionally biased region" description="Basic and acidic residues" evidence="1">
    <location>
        <begin position="279"/>
        <end position="293"/>
    </location>
</feature>
<feature type="compositionally biased region" description="Basic and acidic residues" evidence="1">
    <location>
        <begin position="597"/>
        <end position="611"/>
    </location>
</feature>
<feature type="compositionally biased region" description="Polar residues" evidence="1">
    <location>
        <begin position="251"/>
        <end position="260"/>
    </location>
</feature>
<gene>
    <name evidence="2" type="ORF">DPMN_091558</name>
</gene>
<feature type="compositionally biased region" description="Polar residues" evidence="1">
    <location>
        <begin position="269"/>
        <end position="278"/>
    </location>
</feature>
<proteinExistence type="predicted"/>
<feature type="compositionally biased region" description="Polar residues" evidence="1">
    <location>
        <begin position="477"/>
        <end position="486"/>
    </location>
</feature>
<feature type="compositionally biased region" description="Polar residues" evidence="1">
    <location>
        <begin position="130"/>
        <end position="161"/>
    </location>
</feature>
<name>A0A9D4L1T4_DREPO</name>
<feature type="compositionally biased region" description="Polar residues" evidence="1">
    <location>
        <begin position="557"/>
        <end position="569"/>
    </location>
</feature>
<feature type="region of interest" description="Disordered" evidence="1">
    <location>
        <begin position="251"/>
        <end position="418"/>
    </location>
</feature>
<comment type="caution">
    <text evidence="2">The sequence shown here is derived from an EMBL/GenBank/DDBJ whole genome shotgun (WGS) entry which is preliminary data.</text>
</comment>
<feature type="compositionally biased region" description="Low complexity" evidence="1">
    <location>
        <begin position="534"/>
        <end position="544"/>
    </location>
</feature>
<evidence type="ECO:0000313" key="3">
    <source>
        <dbReference type="Proteomes" id="UP000828390"/>
    </source>
</evidence>
<sequence length="670" mass="73284">MTPPLPSRSTSRRLTSPASSPNLSYRSSASAPPTITVDTSVPEKNPQRNSSSSETQILPGKDSPNTSPRLQQRVLQLPPMNAWNPKGDSMFTSILDSRSPQIYRRTASTSSSKTDPFQVEEILEPMSRVSWPQRSGQSLFSSSPPLNRPTTESESLNASKSPNLLRKCTSFDIERSKPFPPRALISSPTTLRKFSSSIDSSREEIKHAEDTQALTKWDTECLSNDSGKISNKEEEESFHDERFYIPNFESGASASACNDGQDSRPGLTLNDSVGPSSHSEFEFDSEKINRSLEDPNIPETDILDDIIEEENNGINENKGKDLIDSAQGINRKDKRKGMIMDSEVFNSAPDLGTKPKAKKSITETLTKHVTRLKHDSSKKNNDDSPKIAKSKSGKGKESMAHGSPKSNEKHKLKATSSVKSAILSSAAKLKAISRKSPVMLLSYKSHSISIPDHSRKQDRPKSTSALSSSPRRPGIHQTESSPTVLVTTPEGKIDALETTTRKKRTQYVSKAVVDSDTSKPSCKEAEMPIGKKPASATGTSSAASCKLNEAKTDSKGTKYSATKVVQNLKNTKDFGKSDKSTAKDCNVSSSSSVSRTDLSKDTKTKKIDPVKKSAGLKVVPNEVKKVNSDSQPRSLTQKRDSISSVNSDNAKKSDHFRDCCQSKRKNTEKK</sequence>
<keyword evidence="3" id="KW-1185">Reference proteome</keyword>
<organism evidence="2 3">
    <name type="scientific">Dreissena polymorpha</name>
    <name type="common">Zebra mussel</name>
    <name type="synonym">Mytilus polymorpha</name>
    <dbReference type="NCBI Taxonomy" id="45954"/>
    <lineage>
        <taxon>Eukaryota</taxon>
        <taxon>Metazoa</taxon>
        <taxon>Spiralia</taxon>
        <taxon>Lophotrochozoa</taxon>
        <taxon>Mollusca</taxon>
        <taxon>Bivalvia</taxon>
        <taxon>Autobranchia</taxon>
        <taxon>Heteroconchia</taxon>
        <taxon>Euheterodonta</taxon>
        <taxon>Imparidentia</taxon>
        <taxon>Neoheterodontei</taxon>
        <taxon>Myida</taxon>
        <taxon>Dreissenoidea</taxon>
        <taxon>Dreissenidae</taxon>
        <taxon>Dreissena</taxon>
    </lineage>
</organism>
<feature type="compositionally biased region" description="Polar residues" evidence="1">
    <location>
        <begin position="90"/>
        <end position="115"/>
    </location>
</feature>
<dbReference type="AlphaFoldDB" id="A0A9D4L1T4"/>
<reference evidence="2" key="2">
    <citation type="submission" date="2020-11" db="EMBL/GenBank/DDBJ databases">
        <authorList>
            <person name="McCartney M.A."/>
            <person name="Auch B."/>
            <person name="Kono T."/>
            <person name="Mallez S."/>
            <person name="Becker A."/>
            <person name="Gohl D.M."/>
            <person name="Silverstein K.A.T."/>
            <person name="Koren S."/>
            <person name="Bechman K.B."/>
            <person name="Herman A."/>
            <person name="Abrahante J.E."/>
            <person name="Garbe J."/>
        </authorList>
    </citation>
    <scope>NUCLEOTIDE SEQUENCE</scope>
    <source>
        <strain evidence="2">Duluth1</strain>
        <tissue evidence="2">Whole animal</tissue>
    </source>
</reference>
<feature type="compositionally biased region" description="Basic and acidic residues" evidence="1">
    <location>
        <begin position="452"/>
        <end position="461"/>
    </location>
</feature>
<feature type="region of interest" description="Disordered" evidence="1">
    <location>
        <begin position="1"/>
        <end position="161"/>
    </location>
</feature>
<protein>
    <submittedName>
        <fullName evidence="2">Uncharacterized protein</fullName>
    </submittedName>
</protein>
<evidence type="ECO:0000256" key="1">
    <source>
        <dbReference type="SAM" id="MobiDB-lite"/>
    </source>
</evidence>
<feature type="compositionally biased region" description="Low complexity" evidence="1">
    <location>
        <begin position="7"/>
        <end position="21"/>
    </location>
</feature>
<feature type="compositionally biased region" description="Polar residues" evidence="1">
    <location>
        <begin position="47"/>
        <end position="56"/>
    </location>
</feature>
<feature type="compositionally biased region" description="Basic and acidic residues" evidence="1">
    <location>
        <begin position="372"/>
        <end position="386"/>
    </location>
</feature>
<feature type="region of interest" description="Disordered" evidence="1">
    <location>
        <begin position="447"/>
        <end position="670"/>
    </location>
</feature>
<reference evidence="2" key="1">
    <citation type="journal article" date="2019" name="bioRxiv">
        <title>The Genome of the Zebra Mussel, Dreissena polymorpha: A Resource for Invasive Species Research.</title>
        <authorList>
            <person name="McCartney M.A."/>
            <person name="Auch B."/>
            <person name="Kono T."/>
            <person name="Mallez S."/>
            <person name="Zhang Y."/>
            <person name="Obille A."/>
            <person name="Becker A."/>
            <person name="Abrahante J.E."/>
            <person name="Garbe J."/>
            <person name="Badalamenti J.P."/>
            <person name="Herman A."/>
            <person name="Mangelson H."/>
            <person name="Liachko I."/>
            <person name="Sullivan S."/>
            <person name="Sone E.D."/>
            <person name="Koren S."/>
            <person name="Silverstein K.A.T."/>
            <person name="Beckman K.B."/>
            <person name="Gohl D.M."/>
        </authorList>
    </citation>
    <scope>NUCLEOTIDE SEQUENCE</scope>
    <source>
        <strain evidence="2">Duluth1</strain>
        <tissue evidence="2">Whole animal</tissue>
    </source>
</reference>
<feature type="compositionally biased region" description="Polar residues" evidence="1">
    <location>
        <begin position="63"/>
        <end position="74"/>
    </location>
</feature>
<evidence type="ECO:0000313" key="2">
    <source>
        <dbReference type="EMBL" id="KAH3849162.1"/>
    </source>
</evidence>